<gene>
    <name evidence="2" type="ORF">L596_029988</name>
</gene>
<organism evidence="2 3">
    <name type="scientific">Steinernema carpocapsae</name>
    <name type="common">Entomopathogenic nematode</name>
    <dbReference type="NCBI Taxonomy" id="34508"/>
    <lineage>
        <taxon>Eukaryota</taxon>
        <taxon>Metazoa</taxon>
        <taxon>Ecdysozoa</taxon>
        <taxon>Nematoda</taxon>
        <taxon>Chromadorea</taxon>
        <taxon>Rhabditida</taxon>
        <taxon>Tylenchina</taxon>
        <taxon>Panagrolaimomorpha</taxon>
        <taxon>Strongyloidoidea</taxon>
        <taxon>Steinernematidae</taxon>
        <taxon>Steinernema</taxon>
    </lineage>
</organism>
<feature type="compositionally biased region" description="Low complexity" evidence="1">
    <location>
        <begin position="109"/>
        <end position="126"/>
    </location>
</feature>
<dbReference type="EMBL" id="AZBU02000013">
    <property type="protein sequence ID" value="TKR58559.1"/>
    <property type="molecule type" value="Genomic_DNA"/>
</dbReference>
<evidence type="ECO:0000256" key="1">
    <source>
        <dbReference type="SAM" id="MobiDB-lite"/>
    </source>
</evidence>
<proteinExistence type="predicted"/>
<sequence length="152" mass="17444">MLTDKQKQMLLEAEKTMAQQKKAEDLLLQVKLEKQRRKDVFDAIQKLIDPVNEKTLLEQLPVIDTNSWPEVIEERYISKPLWIPSMHQGRRQERERPRNTGSTGKARRSSSPARSGRNSAPRSASNCRSEFRHSSLRSLSGSQGPDWSKSTT</sequence>
<dbReference type="AlphaFoldDB" id="A0A4U5LRE3"/>
<feature type="region of interest" description="Disordered" evidence="1">
    <location>
        <begin position="82"/>
        <end position="152"/>
    </location>
</feature>
<evidence type="ECO:0000313" key="3">
    <source>
        <dbReference type="Proteomes" id="UP000298663"/>
    </source>
</evidence>
<reference evidence="2 3" key="2">
    <citation type="journal article" date="2019" name="G3 (Bethesda)">
        <title>Hybrid Assembly of the Genome of the Entomopathogenic Nematode Steinernema carpocapsae Identifies the X-Chromosome.</title>
        <authorList>
            <person name="Serra L."/>
            <person name="Macchietto M."/>
            <person name="Macias-Munoz A."/>
            <person name="McGill C.J."/>
            <person name="Rodriguez I.M."/>
            <person name="Rodriguez B."/>
            <person name="Murad R."/>
            <person name="Mortazavi A."/>
        </authorList>
    </citation>
    <scope>NUCLEOTIDE SEQUENCE [LARGE SCALE GENOMIC DNA]</scope>
    <source>
        <strain evidence="2 3">ALL</strain>
    </source>
</reference>
<protein>
    <submittedName>
        <fullName evidence="2">Uncharacterized protein</fullName>
    </submittedName>
</protein>
<keyword evidence="3" id="KW-1185">Reference proteome</keyword>
<dbReference type="Gene3D" id="1.25.40.820">
    <property type="match status" value="1"/>
</dbReference>
<dbReference type="Proteomes" id="UP000298663">
    <property type="component" value="Unassembled WGS sequence"/>
</dbReference>
<dbReference type="OrthoDB" id="2590500at2759"/>
<feature type="compositionally biased region" description="Polar residues" evidence="1">
    <location>
        <begin position="136"/>
        <end position="152"/>
    </location>
</feature>
<comment type="caution">
    <text evidence="2">The sequence shown here is derived from an EMBL/GenBank/DDBJ whole genome shotgun (WGS) entry which is preliminary data.</text>
</comment>
<name>A0A4U5LRE3_STECR</name>
<accession>A0A4U5LRE3</accession>
<reference evidence="2 3" key="1">
    <citation type="journal article" date="2015" name="Genome Biol.">
        <title>Comparative genomics of Steinernema reveals deeply conserved gene regulatory networks.</title>
        <authorList>
            <person name="Dillman A.R."/>
            <person name="Macchietto M."/>
            <person name="Porter C.F."/>
            <person name="Rogers A."/>
            <person name="Williams B."/>
            <person name="Antoshechkin I."/>
            <person name="Lee M.M."/>
            <person name="Goodwin Z."/>
            <person name="Lu X."/>
            <person name="Lewis E.E."/>
            <person name="Goodrich-Blair H."/>
            <person name="Stock S.P."/>
            <person name="Adams B.J."/>
            <person name="Sternberg P.W."/>
            <person name="Mortazavi A."/>
        </authorList>
    </citation>
    <scope>NUCLEOTIDE SEQUENCE [LARGE SCALE GENOMIC DNA]</scope>
    <source>
        <strain evidence="2 3">ALL</strain>
    </source>
</reference>
<dbReference type="InterPro" id="IPR038534">
    <property type="entry name" value="Rtr1/RPAP2_sf"/>
</dbReference>
<evidence type="ECO:0000313" key="2">
    <source>
        <dbReference type="EMBL" id="TKR58559.1"/>
    </source>
</evidence>